<comment type="caution">
    <text evidence="6">The sequence shown here is derived from an EMBL/GenBank/DDBJ whole genome shotgun (WGS) entry which is preliminary data.</text>
</comment>
<dbReference type="Pfam" id="PF13407">
    <property type="entry name" value="Peripla_BP_4"/>
    <property type="match status" value="1"/>
</dbReference>
<dbReference type="RefSeq" id="WP_105332888.1">
    <property type="nucleotide sequence ID" value="NZ_PUHY01000015.1"/>
</dbReference>
<dbReference type="PANTHER" id="PTHR46847">
    <property type="entry name" value="D-ALLOSE-BINDING PERIPLASMIC PROTEIN-RELATED"/>
    <property type="match status" value="1"/>
</dbReference>
<dbReference type="PANTHER" id="PTHR46847:SF1">
    <property type="entry name" value="D-ALLOSE-BINDING PERIPLASMIC PROTEIN-RELATED"/>
    <property type="match status" value="1"/>
</dbReference>
<evidence type="ECO:0000313" key="7">
    <source>
        <dbReference type="Proteomes" id="UP000238322"/>
    </source>
</evidence>
<reference evidence="6 7" key="1">
    <citation type="submission" date="2018-02" db="EMBL/GenBank/DDBJ databases">
        <title>Comparative genomes isolates from brazilian mangrove.</title>
        <authorList>
            <person name="Araujo J.E."/>
            <person name="Taketani R.G."/>
            <person name="Silva M.C.P."/>
            <person name="Loureco M.V."/>
            <person name="Andreote F.D."/>
        </authorList>
    </citation>
    <scope>NUCLEOTIDE SEQUENCE [LARGE SCALE GENOMIC DNA]</scope>
    <source>
        <strain evidence="6 7">Hex-1 MGV</strain>
    </source>
</reference>
<dbReference type="AlphaFoldDB" id="A0A2S8FCM1"/>
<protein>
    <submittedName>
        <fullName evidence="6">LacI family transcriptional regulator</fullName>
    </submittedName>
</protein>
<evidence type="ECO:0000259" key="5">
    <source>
        <dbReference type="Pfam" id="PF13407"/>
    </source>
</evidence>
<evidence type="ECO:0000313" key="6">
    <source>
        <dbReference type="EMBL" id="PQO29694.1"/>
    </source>
</evidence>
<dbReference type="CDD" id="cd19970">
    <property type="entry name" value="PBP1_ABC_sugar_binding-like"/>
    <property type="match status" value="1"/>
</dbReference>
<organism evidence="6 7">
    <name type="scientific">Blastopirellula marina</name>
    <dbReference type="NCBI Taxonomy" id="124"/>
    <lineage>
        <taxon>Bacteria</taxon>
        <taxon>Pseudomonadati</taxon>
        <taxon>Planctomycetota</taxon>
        <taxon>Planctomycetia</taxon>
        <taxon>Pirellulales</taxon>
        <taxon>Pirellulaceae</taxon>
        <taxon>Blastopirellula</taxon>
    </lineage>
</organism>
<proteinExistence type="inferred from homology"/>
<dbReference type="GO" id="GO:0030313">
    <property type="term" value="C:cell envelope"/>
    <property type="evidence" value="ECO:0007669"/>
    <property type="project" value="UniProtKB-SubCell"/>
</dbReference>
<feature type="domain" description="Periplasmic binding protein" evidence="5">
    <location>
        <begin position="37"/>
        <end position="299"/>
    </location>
</feature>
<accession>A0A2S8FCM1</accession>
<dbReference type="OrthoDB" id="9769193at2"/>
<evidence type="ECO:0000256" key="4">
    <source>
        <dbReference type="SAM" id="SignalP"/>
    </source>
</evidence>
<dbReference type="EMBL" id="PUHY01000015">
    <property type="protein sequence ID" value="PQO29694.1"/>
    <property type="molecule type" value="Genomic_DNA"/>
</dbReference>
<comment type="similarity">
    <text evidence="2">Belongs to the bacterial solute-binding protein 2 family.</text>
</comment>
<evidence type="ECO:0000256" key="2">
    <source>
        <dbReference type="ARBA" id="ARBA00007639"/>
    </source>
</evidence>
<feature type="signal peptide" evidence="4">
    <location>
        <begin position="1"/>
        <end position="22"/>
    </location>
</feature>
<dbReference type="Proteomes" id="UP000238322">
    <property type="component" value="Unassembled WGS sequence"/>
</dbReference>
<comment type="subcellular location">
    <subcellularLocation>
        <location evidence="1">Cell envelope</location>
    </subcellularLocation>
</comment>
<evidence type="ECO:0000256" key="3">
    <source>
        <dbReference type="ARBA" id="ARBA00022729"/>
    </source>
</evidence>
<feature type="chain" id="PRO_5015490945" evidence="4">
    <location>
        <begin position="23"/>
        <end position="320"/>
    </location>
</feature>
<dbReference type="SUPFAM" id="SSF53822">
    <property type="entry name" value="Periplasmic binding protein-like I"/>
    <property type="match status" value="1"/>
</dbReference>
<dbReference type="Gene3D" id="3.40.50.2300">
    <property type="match status" value="2"/>
</dbReference>
<dbReference type="InterPro" id="IPR025997">
    <property type="entry name" value="SBP_2_dom"/>
</dbReference>
<sequence length="320" mass="33829">MKNLLLITLLCLLGGCSGEQSAKQGTGGKNQSGKPKIALIMKSLANEFFSTMADGAEQYQAENAEQFDLVVNGIKDERDLGRQVSLVEEMIAANVDAIVIAPADSKALVPVLRRAKKTGIVVVNIDNRLDSDVLKAEEVAIPFVGPDNKAGAKKVGAYLAGKLKSGDEVCILEGIRTSFNGQQRFAGFQEAMKEANIKIGDHQSAEWEMSKANTIAASMLSEHPNTKAILAANDSMALGAVAAVKAAGKSGDVLVVGFDNISAVQQAIQEGKILATADQHGDQLAVFGIQNALKLLEDKDAVVEDVETPVDLITQETLAK</sequence>
<evidence type="ECO:0000256" key="1">
    <source>
        <dbReference type="ARBA" id="ARBA00004196"/>
    </source>
</evidence>
<dbReference type="GO" id="GO:0030246">
    <property type="term" value="F:carbohydrate binding"/>
    <property type="evidence" value="ECO:0007669"/>
    <property type="project" value="UniProtKB-ARBA"/>
</dbReference>
<gene>
    <name evidence="6" type="ORF">C5Y83_26975</name>
</gene>
<name>A0A2S8FCM1_9BACT</name>
<keyword evidence="3 4" id="KW-0732">Signal</keyword>
<dbReference type="PROSITE" id="PS51257">
    <property type="entry name" value="PROKAR_LIPOPROTEIN"/>
    <property type="match status" value="1"/>
</dbReference>
<dbReference type="InterPro" id="IPR028082">
    <property type="entry name" value="Peripla_BP_I"/>
</dbReference>